<dbReference type="OrthoDB" id="166264at2"/>
<dbReference type="Pfam" id="PF13412">
    <property type="entry name" value="HTH_24"/>
    <property type="match status" value="1"/>
</dbReference>
<evidence type="ECO:0000256" key="5">
    <source>
        <dbReference type="ARBA" id="ARBA00039227"/>
    </source>
</evidence>
<evidence type="ECO:0000256" key="3">
    <source>
        <dbReference type="ARBA" id="ARBA00023159"/>
    </source>
</evidence>
<dbReference type="SUPFAM" id="SSF46785">
    <property type="entry name" value="Winged helix' DNA-binding domain"/>
    <property type="match status" value="1"/>
</dbReference>
<dbReference type="InterPro" id="IPR036388">
    <property type="entry name" value="WH-like_DNA-bd_sf"/>
</dbReference>
<dbReference type="PROSITE" id="PS00519">
    <property type="entry name" value="HTH_ASNC_1"/>
    <property type="match status" value="1"/>
</dbReference>
<dbReference type="InterPro" id="IPR019885">
    <property type="entry name" value="Tscrpt_reg_HTH_AsnC-type_CS"/>
</dbReference>
<evidence type="ECO:0000313" key="7">
    <source>
        <dbReference type="EMBL" id="SUO96452.1"/>
    </source>
</evidence>
<dbReference type="GO" id="GO:0005829">
    <property type="term" value="C:cytosol"/>
    <property type="evidence" value="ECO:0007669"/>
    <property type="project" value="TreeGrafter"/>
</dbReference>
<dbReference type="PANTHER" id="PTHR30154:SF0">
    <property type="entry name" value="LEUCINE-RESPONSIVE REGULATORY PROTEIN"/>
    <property type="match status" value="1"/>
</dbReference>
<dbReference type="Proteomes" id="UP000254575">
    <property type="component" value="Unassembled WGS sequence"/>
</dbReference>
<dbReference type="InterPro" id="IPR019888">
    <property type="entry name" value="Tscrpt_reg_AsnC-like"/>
</dbReference>
<dbReference type="GO" id="GO:0043200">
    <property type="term" value="P:response to amino acid"/>
    <property type="evidence" value="ECO:0007669"/>
    <property type="project" value="TreeGrafter"/>
</dbReference>
<keyword evidence="8" id="KW-1185">Reference proteome</keyword>
<keyword evidence="4" id="KW-0804">Transcription</keyword>
<dbReference type="PANTHER" id="PTHR30154">
    <property type="entry name" value="LEUCINE-RESPONSIVE REGULATORY PROTEIN"/>
    <property type="match status" value="1"/>
</dbReference>
<dbReference type="FunFam" id="1.10.10.10:FF:000186">
    <property type="entry name" value="AsnC family transcriptional regulator"/>
    <property type="match status" value="1"/>
</dbReference>
<dbReference type="EMBL" id="UHIA01000004">
    <property type="protein sequence ID" value="SUO96452.1"/>
    <property type="molecule type" value="Genomic_DNA"/>
</dbReference>
<reference evidence="7 8" key="1">
    <citation type="submission" date="2018-06" db="EMBL/GenBank/DDBJ databases">
        <authorList>
            <consortium name="Pathogen Informatics"/>
            <person name="Doyle S."/>
        </authorList>
    </citation>
    <scope>NUCLEOTIDE SEQUENCE [LARGE SCALE GENOMIC DNA]</scope>
    <source>
        <strain evidence="7 8">NCTC10717</strain>
    </source>
</reference>
<evidence type="ECO:0000256" key="1">
    <source>
        <dbReference type="ARBA" id="ARBA00023015"/>
    </source>
</evidence>
<dbReference type="InterPro" id="IPR036390">
    <property type="entry name" value="WH_DNA-bd_sf"/>
</dbReference>
<dbReference type="SMART" id="SM00344">
    <property type="entry name" value="HTH_ASNC"/>
    <property type="match status" value="1"/>
</dbReference>
<dbReference type="InterPro" id="IPR019887">
    <property type="entry name" value="Tscrpt_reg_AsnC/Lrp_C"/>
</dbReference>
<proteinExistence type="predicted"/>
<organism evidence="7 8">
    <name type="scientific">Suttonella indologenes</name>
    <dbReference type="NCBI Taxonomy" id="13276"/>
    <lineage>
        <taxon>Bacteria</taxon>
        <taxon>Pseudomonadati</taxon>
        <taxon>Pseudomonadota</taxon>
        <taxon>Gammaproteobacteria</taxon>
        <taxon>Cardiobacteriales</taxon>
        <taxon>Cardiobacteriaceae</taxon>
        <taxon>Suttonella</taxon>
    </lineage>
</organism>
<keyword evidence="3" id="KW-0010">Activator</keyword>
<evidence type="ECO:0000259" key="6">
    <source>
        <dbReference type="PROSITE" id="PS50956"/>
    </source>
</evidence>
<name>A0A380MVY7_9GAMM</name>
<keyword evidence="2" id="KW-0238">DNA-binding</keyword>
<dbReference type="RefSeq" id="WP_115218276.1">
    <property type="nucleotide sequence ID" value="NZ_UHIA01000004.1"/>
</dbReference>
<dbReference type="Gene3D" id="3.30.70.920">
    <property type="match status" value="1"/>
</dbReference>
<accession>A0A380MVY7</accession>
<dbReference type="Pfam" id="PF01037">
    <property type="entry name" value="AsnC_trans_reg"/>
    <property type="match status" value="1"/>
</dbReference>
<protein>
    <recommendedName>
        <fullName evidence="5">Leucine-responsive regulatory protein</fullName>
    </recommendedName>
</protein>
<sequence length="154" mass="17600">MQLDKIDHKILQLLQGNARLSMTALAEKVGLSVSPVTERVRRLEQSGVILRYQARLNPAALGLGLLVFVELKLHSKSGHTFDDFRREVRKIPQVLGCYLISGEYDYLLKLRLPDMAAYREVLGGILLQLPAAIESRSYVVMEEVKDEEDFYWRP</sequence>
<gene>
    <name evidence="7" type="primary">lrp_1</name>
    <name evidence="7" type="ORF">NCTC10717_01011</name>
</gene>
<dbReference type="GO" id="GO:0043565">
    <property type="term" value="F:sequence-specific DNA binding"/>
    <property type="evidence" value="ECO:0007669"/>
    <property type="project" value="InterPro"/>
</dbReference>
<dbReference type="SUPFAM" id="SSF54909">
    <property type="entry name" value="Dimeric alpha+beta barrel"/>
    <property type="match status" value="1"/>
</dbReference>
<dbReference type="PRINTS" id="PR00033">
    <property type="entry name" value="HTHASNC"/>
</dbReference>
<evidence type="ECO:0000256" key="2">
    <source>
        <dbReference type="ARBA" id="ARBA00023125"/>
    </source>
</evidence>
<dbReference type="PROSITE" id="PS50956">
    <property type="entry name" value="HTH_ASNC_2"/>
    <property type="match status" value="1"/>
</dbReference>
<dbReference type="InterPro" id="IPR011008">
    <property type="entry name" value="Dimeric_a/b-barrel"/>
</dbReference>
<dbReference type="InterPro" id="IPR000485">
    <property type="entry name" value="AsnC-type_HTH_dom"/>
</dbReference>
<dbReference type="AlphaFoldDB" id="A0A380MVY7"/>
<dbReference type="Gene3D" id="1.10.10.10">
    <property type="entry name" value="Winged helix-like DNA-binding domain superfamily/Winged helix DNA-binding domain"/>
    <property type="match status" value="1"/>
</dbReference>
<evidence type="ECO:0000256" key="4">
    <source>
        <dbReference type="ARBA" id="ARBA00023163"/>
    </source>
</evidence>
<keyword evidence="1" id="KW-0805">Transcription regulation</keyword>
<evidence type="ECO:0000313" key="8">
    <source>
        <dbReference type="Proteomes" id="UP000254575"/>
    </source>
</evidence>
<feature type="domain" description="HTH asnC-type" evidence="6">
    <location>
        <begin position="3"/>
        <end position="64"/>
    </location>
</feature>